<sequence>MDVLLEVKEALEKQVYYATADLMNLEVDLIYFNTTSSNFEVEPPEASDDEE</sequence>
<evidence type="ECO:0000313" key="1">
    <source>
        <dbReference type="EMBL" id="MFD1361753.1"/>
    </source>
</evidence>
<keyword evidence="2" id="KW-1185">Reference proteome</keyword>
<evidence type="ECO:0000313" key="2">
    <source>
        <dbReference type="Proteomes" id="UP001597178"/>
    </source>
</evidence>
<organism evidence="1 2">
    <name type="scientific">Lentibacillus salinarum</name>
    <dbReference type="NCBI Taxonomy" id="446820"/>
    <lineage>
        <taxon>Bacteria</taxon>
        <taxon>Bacillati</taxon>
        <taxon>Bacillota</taxon>
        <taxon>Bacilli</taxon>
        <taxon>Bacillales</taxon>
        <taxon>Bacillaceae</taxon>
        <taxon>Lentibacillus</taxon>
    </lineage>
</organism>
<name>A0ABW3ZVD2_9BACI</name>
<accession>A0ABW3ZVD2</accession>
<protein>
    <submittedName>
        <fullName evidence="1">Uncharacterized protein</fullName>
    </submittedName>
</protein>
<proteinExistence type="predicted"/>
<comment type="caution">
    <text evidence="1">The sequence shown here is derived from an EMBL/GenBank/DDBJ whole genome shotgun (WGS) entry which is preliminary data.</text>
</comment>
<dbReference type="RefSeq" id="WP_382399627.1">
    <property type="nucleotide sequence ID" value="NZ_JBHTNH010000019.1"/>
</dbReference>
<gene>
    <name evidence="1" type="ORF">ACFQ4A_08805</name>
</gene>
<reference evidence="2" key="1">
    <citation type="journal article" date="2019" name="Int. J. Syst. Evol. Microbiol.">
        <title>The Global Catalogue of Microorganisms (GCM) 10K type strain sequencing project: providing services to taxonomists for standard genome sequencing and annotation.</title>
        <authorList>
            <consortium name="The Broad Institute Genomics Platform"/>
            <consortium name="The Broad Institute Genome Sequencing Center for Infectious Disease"/>
            <person name="Wu L."/>
            <person name="Ma J."/>
        </authorList>
    </citation>
    <scope>NUCLEOTIDE SEQUENCE [LARGE SCALE GENOMIC DNA]</scope>
    <source>
        <strain evidence="2">CCUG 54822</strain>
    </source>
</reference>
<dbReference type="Proteomes" id="UP001597178">
    <property type="component" value="Unassembled WGS sequence"/>
</dbReference>
<dbReference type="EMBL" id="JBHTNH010000019">
    <property type="protein sequence ID" value="MFD1361753.1"/>
    <property type="molecule type" value="Genomic_DNA"/>
</dbReference>